<keyword evidence="8" id="KW-1185">Reference proteome</keyword>
<evidence type="ECO:0000256" key="2">
    <source>
        <dbReference type="ARBA" id="ARBA00022475"/>
    </source>
</evidence>
<evidence type="ECO:0000256" key="4">
    <source>
        <dbReference type="ARBA" id="ARBA00022989"/>
    </source>
</evidence>
<dbReference type="RefSeq" id="WP_255389775.1">
    <property type="nucleotide sequence ID" value="NZ_CP101508.1"/>
</dbReference>
<evidence type="ECO:0000313" key="8">
    <source>
        <dbReference type="Proteomes" id="UP001057998"/>
    </source>
</evidence>
<dbReference type="PANTHER" id="PTHR30086:SF19">
    <property type="entry name" value="THREONINE EFFLUX PROTEIN"/>
    <property type="match status" value="1"/>
</dbReference>
<keyword evidence="4 6" id="KW-1133">Transmembrane helix</keyword>
<protein>
    <submittedName>
        <fullName evidence="7">LysE family transporter</fullName>
    </submittedName>
</protein>
<sequence length="207" mass="21786">MSEYAFLLPISLFLLLGVMSPGPSFILVVQTAMAKSRSAALAVALGLGVGATCFALLASAGLFSLLAAVPTVYLALKVAGGLYLCFLAVQIWRSASAPVALDDSHVQRPGGLANMFLLGLVTQLSNPKTAIVFGSAFAAFLPAQLPDNALVVISGTTFVIDAAWYVAVALLLSTQRPQRFYRRFKHYICKGASTLMGGMGLKLIMDP</sequence>
<name>A0ABY5GGR5_9GAMM</name>
<dbReference type="Pfam" id="PF01810">
    <property type="entry name" value="LysE"/>
    <property type="match status" value="1"/>
</dbReference>
<feature type="transmembrane region" description="Helical" evidence="6">
    <location>
        <begin position="149"/>
        <end position="172"/>
    </location>
</feature>
<dbReference type="Proteomes" id="UP001057998">
    <property type="component" value="Chromosome 1"/>
</dbReference>
<gene>
    <name evidence="7" type="ORF">NNL38_04225</name>
</gene>
<keyword evidence="3 6" id="KW-0812">Transmembrane</keyword>
<evidence type="ECO:0000256" key="6">
    <source>
        <dbReference type="SAM" id="Phobius"/>
    </source>
</evidence>
<evidence type="ECO:0000256" key="5">
    <source>
        <dbReference type="ARBA" id="ARBA00023136"/>
    </source>
</evidence>
<organism evidence="7 8">
    <name type="scientific">Photobacterium atrarenae</name>
    <dbReference type="NCBI Taxonomy" id="865757"/>
    <lineage>
        <taxon>Bacteria</taxon>
        <taxon>Pseudomonadati</taxon>
        <taxon>Pseudomonadota</taxon>
        <taxon>Gammaproteobacteria</taxon>
        <taxon>Vibrionales</taxon>
        <taxon>Vibrionaceae</taxon>
        <taxon>Photobacterium</taxon>
    </lineage>
</organism>
<evidence type="ECO:0000313" key="7">
    <source>
        <dbReference type="EMBL" id="UTV28460.1"/>
    </source>
</evidence>
<keyword evidence="2" id="KW-1003">Cell membrane</keyword>
<reference evidence="7" key="1">
    <citation type="submission" date="2022-07" db="EMBL/GenBank/DDBJ databases">
        <title>Genome sequencing of Photobacterium atrarenae GJH2-4.</title>
        <authorList>
            <person name="Park S.-J."/>
        </authorList>
    </citation>
    <scope>NUCLEOTIDE SEQUENCE</scope>
    <source>
        <strain evidence="7">GJH2-4</strain>
    </source>
</reference>
<keyword evidence="5 6" id="KW-0472">Membrane</keyword>
<feature type="transmembrane region" description="Helical" evidence="6">
    <location>
        <begin position="41"/>
        <end position="66"/>
    </location>
</feature>
<dbReference type="EMBL" id="CP101508">
    <property type="protein sequence ID" value="UTV28460.1"/>
    <property type="molecule type" value="Genomic_DNA"/>
</dbReference>
<comment type="subcellular location">
    <subcellularLocation>
        <location evidence="1">Cell membrane</location>
        <topology evidence="1">Multi-pass membrane protein</topology>
    </subcellularLocation>
</comment>
<dbReference type="PANTHER" id="PTHR30086">
    <property type="entry name" value="ARGININE EXPORTER PROTEIN ARGO"/>
    <property type="match status" value="1"/>
</dbReference>
<proteinExistence type="predicted"/>
<evidence type="ECO:0000256" key="3">
    <source>
        <dbReference type="ARBA" id="ARBA00022692"/>
    </source>
</evidence>
<dbReference type="InterPro" id="IPR001123">
    <property type="entry name" value="LeuE-type"/>
</dbReference>
<accession>A0ABY5GGR5</accession>
<feature type="transmembrane region" description="Helical" evidence="6">
    <location>
        <begin position="6"/>
        <end position="29"/>
    </location>
</feature>
<evidence type="ECO:0000256" key="1">
    <source>
        <dbReference type="ARBA" id="ARBA00004651"/>
    </source>
</evidence>
<feature type="transmembrane region" description="Helical" evidence="6">
    <location>
        <begin position="72"/>
        <end position="92"/>
    </location>
</feature>